<dbReference type="Proteomes" id="UP000315115">
    <property type="component" value="Plasmid pAM7"/>
</dbReference>
<proteinExistence type="predicted"/>
<dbReference type="InterPro" id="IPR011604">
    <property type="entry name" value="PDDEXK-like_dom_sf"/>
</dbReference>
<gene>
    <name evidence="2" type="ORF">VroAM7_49340</name>
</gene>
<dbReference type="RefSeq" id="WP_126606154.1">
    <property type="nucleotide sequence ID" value="NZ_AP019800.1"/>
</dbReference>
<reference evidence="3" key="1">
    <citation type="submission" date="2019-07" db="EMBL/GenBank/DDBJ databases">
        <title>Complete Genome Sequences of Vibrion rotiferianus strain AM7.</title>
        <authorList>
            <person name="Miyazaki K."/>
            <person name="Wiseschart A."/>
            <person name="Pootanakit K."/>
            <person name="Ishimori K."/>
            <person name="Kitahara K."/>
        </authorList>
    </citation>
    <scope>NUCLEOTIDE SEQUENCE [LARGE SCALE GENOMIC DNA]</scope>
    <source>
        <strain evidence="3">AM7</strain>
        <plasmid evidence="3">pam7 dna</plasmid>
    </source>
</reference>
<dbReference type="EMBL" id="AP019800">
    <property type="protein sequence ID" value="BBL92281.1"/>
    <property type="molecule type" value="Genomic_DNA"/>
</dbReference>
<evidence type="ECO:0000313" key="3">
    <source>
        <dbReference type="Proteomes" id="UP000315115"/>
    </source>
</evidence>
<protein>
    <recommendedName>
        <fullName evidence="1">PD-(D/E)XK endonuclease-like domain-containing protein</fullName>
    </recommendedName>
</protein>
<dbReference type="Pfam" id="PF12705">
    <property type="entry name" value="PDDEXK_1"/>
    <property type="match status" value="1"/>
</dbReference>
<name>A0A510IFM3_9VIBR</name>
<sequence length="301" mass="34537">MNTPTLDRPMSFSSYQSMNLCGRKYYLSYVLGLQSKKISINLGFGKVVDDLTSNYLANLSVGKFYDPVKHLDDTWRKEVSSKSDWDWGKRFNEESFYWMAHSFADQLPYRWQESGFQVLKSTDGTPLVQWRVFHDIGGIRCHSVIDAIVYNPANDTVGPLDIKTTSAVTPVEWMPHSEQLGFYANAIKDDPRIPYENVTHGGFWEFFKRQPNIPHKPSKSKLKGPTIEPAKFFELDTATLSELPARLKVTQNRINRQEFIGQPRMAFNTPCTMCDFAEYCLKGDKSILQKRPSRVIAQQPA</sequence>
<accession>A0A510IFM3</accession>
<dbReference type="AlphaFoldDB" id="A0A510IFM3"/>
<dbReference type="Gene3D" id="3.90.320.10">
    <property type="match status" value="1"/>
</dbReference>
<organism evidence="2 3">
    <name type="scientific">Vibrio rotiferianus</name>
    <dbReference type="NCBI Taxonomy" id="190895"/>
    <lineage>
        <taxon>Bacteria</taxon>
        <taxon>Pseudomonadati</taxon>
        <taxon>Pseudomonadota</taxon>
        <taxon>Gammaproteobacteria</taxon>
        <taxon>Vibrionales</taxon>
        <taxon>Vibrionaceae</taxon>
        <taxon>Vibrio</taxon>
    </lineage>
</organism>
<feature type="domain" description="PD-(D/E)XK endonuclease-like" evidence="1">
    <location>
        <begin position="10"/>
        <end position="280"/>
    </location>
</feature>
<dbReference type="InterPro" id="IPR038726">
    <property type="entry name" value="PDDEXK_AddAB-type"/>
</dbReference>
<evidence type="ECO:0000259" key="1">
    <source>
        <dbReference type="Pfam" id="PF12705"/>
    </source>
</evidence>
<keyword evidence="2" id="KW-0614">Plasmid</keyword>
<geneLocation type="plasmid" evidence="3">
    <name>pam7 dna</name>
</geneLocation>
<evidence type="ECO:0000313" key="2">
    <source>
        <dbReference type="EMBL" id="BBL92281.1"/>
    </source>
</evidence>